<comment type="caution">
    <text evidence="2">The sequence shown here is derived from an EMBL/GenBank/DDBJ whole genome shotgun (WGS) entry which is preliminary data.</text>
</comment>
<evidence type="ECO:0000256" key="1">
    <source>
        <dbReference type="SAM" id="Phobius"/>
    </source>
</evidence>
<keyword evidence="1" id="KW-0812">Transmembrane</keyword>
<feature type="transmembrane region" description="Helical" evidence="1">
    <location>
        <begin position="64"/>
        <end position="85"/>
    </location>
</feature>
<evidence type="ECO:0000313" key="2">
    <source>
        <dbReference type="EMBL" id="EIA18577.1"/>
    </source>
</evidence>
<accession>A0AAV3FGZ1</accession>
<dbReference type="AlphaFoldDB" id="A0AAV3FGZ1"/>
<dbReference type="Proteomes" id="UP000005358">
    <property type="component" value="Chromosome"/>
</dbReference>
<feature type="transmembrane region" description="Helical" evidence="1">
    <location>
        <begin position="7"/>
        <end position="28"/>
    </location>
</feature>
<evidence type="ECO:0000313" key="3">
    <source>
        <dbReference type="Proteomes" id="UP000005358"/>
    </source>
</evidence>
<protein>
    <submittedName>
        <fullName evidence="2">Uncharacterized protein</fullName>
    </submittedName>
</protein>
<feature type="transmembrane region" description="Helical" evidence="1">
    <location>
        <begin position="91"/>
        <end position="112"/>
    </location>
</feature>
<name>A0AAV3FGZ1_CLOPF</name>
<keyword evidence="1" id="KW-0472">Membrane</keyword>
<keyword evidence="1" id="KW-1133">Transmembrane helix</keyword>
<feature type="transmembrane region" description="Helical" evidence="1">
    <location>
        <begin position="34"/>
        <end position="52"/>
    </location>
</feature>
<sequence>MRKNGAISIVGILLLLFGVIVFVLNVIGSEYVNIIDLIFLISVVAFVVWLNVKAIIEDDYTLTWIKILMYIAVAGALLIDILHIADIGIVINLFILFISSSEITTMICNLNYQKKKVEIFLNVLSWEIKHQLKLIR</sequence>
<proteinExistence type="predicted"/>
<organism evidence="2 3">
    <name type="scientific">Clostridium perfringens F262</name>
    <dbReference type="NCBI Taxonomy" id="883064"/>
    <lineage>
        <taxon>Bacteria</taxon>
        <taxon>Bacillati</taxon>
        <taxon>Bacillota</taxon>
        <taxon>Clostridia</taxon>
        <taxon>Eubacteriales</taxon>
        <taxon>Clostridiaceae</taxon>
        <taxon>Clostridium</taxon>
    </lineage>
</organism>
<dbReference type="RefSeq" id="WP_003479922.1">
    <property type="nucleotide sequence ID" value="NZ_CM001477.1"/>
</dbReference>
<reference evidence="2 3" key="1">
    <citation type="journal article" date="2012" name="PLoS ONE">
        <title>Genome Sequencing and Analysis of a Type A Clostridium perfringens Isolate from a Case of Bovine Clostridial Abomasitis.</title>
        <authorList>
            <person name="Nowell V.J."/>
            <person name="Kropinski A.M."/>
            <person name="Songer J.G."/>
            <person name="Macinnes J.I."/>
            <person name="Parreira V.R."/>
            <person name="Prescott J.F."/>
        </authorList>
    </citation>
    <scope>NUCLEOTIDE SEQUENCE [LARGE SCALE GENOMIC DNA]</scope>
    <source>
        <strain evidence="2 3">F262</strain>
    </source>
</reference>
<gene>
    <name evidence="2" type="ORF">HA1_00718</name>
</gene>
<dbReference type="EMBL" id="AFES01000007">
    <property type="protein sequence ID" value="EIA18577.1"/>
    <property type="molecule type" value="Genomic_DNA"/>
</dbReference>